<keyword evidence="4" id="KW-1185">Reference proteome</keyword>
<keyword evidence="1" id="KW-0472">Membrane</keyword>
<keyword evidence="1" id="KW-0812">Transmembrane</keyword>
<proteinExistence type="predicted"/>
<keyword evidence="2" id="KW-0732">Signal</keyword>
<evidence type="ECO:0008006" key="5">
    <source>
        <dbReference type="Google" id="ProtNLM"/>
    </source>
</evidence>
<feature type="signal peptide" evidence="2">
    <location>
        <begin position="1"/>
        <end position="23"/>
    </location>
</feature>
<feature type="transmembrane region" description="Helical" evidence="1">
    <location>
        <begin position="288"/>
        <end position="309"/>
    </location>
</feature>
<organism evidence="3 4">
    <name type="scientific">Bombilactobacillus thymidiniphilus</name>
    <dbReference type="NCBI Taxonomy" id="2923363"/>
    <lineage>
        <taxon>Bacteria</taxon>
        <taxon>Bacillati</taxon>
        <taxon>Bacillota</taxon>
        <taxon>Bacilli</taxon>
        <taxon>Lactobacillales</taxon>
        <taxon>Lactobacillaceae</taxon>
        <taxon>Bombilactobacillus</taxon>
    </lineage>
</organism>
<feature type="transmembrane region" description="Helical" evidence="1">
    <location>
        <begin position="261"/>
        <end position="282"/>
    </location>
</feature>
<gene>
    <name evidence="3" type="ORF">MOO47_07245</name>
</gene>
<keyword evidence="1" id="KW-1133">Transmembrane helix</keyword>
<protein>
    <recommendedName>
        <fullName evidence="5">MacB-like protein</fullName>
    </recommendedName>
</protein>
<reference evidence="3 4" key="1">
    <citation type="journal article" date="2022" name="Int. J. Syst. Evol. Microbiol.">
        <title>Apilactobacillus apisilvae sp. nov., Nicolia spurrieriana gen. nov. sp. nov., Bombilactobacillus folatiphilus sp. nov. and Bombilactobacillus thymidiniphilus sp. nov., four new lactic acid bacterial isolates from stingless bees Tetragonula carbonaria and Austroplebeia australis.</title>
        <authorList>
            <person name="Oliphant S.A."/>
            <person name="Watson-Haigh N.S."/>
            <person name="Sumby K.M."/>
            <person name="Gardner J."/>
            <person name="Groom S."/>
            <person name="Jiranek V."/>
        </authorList>
    </citation>
    <scope>NUCLEOTIDE SEQUENCE [LARGE SCALE GENOMIC DNA]</scope>
    <source>
        <strain evidence="3 4">SG4_A1</strain>
    </source>
</reference>
<evidence type="ECO:0000313" key="4">
    <source>
        <dbReference type="Proteomes" id="UP000831947"/>
    </source>
</evidence>
<accession>A0ABY4PCS1</accession>
<dbReference type="EMBL" id="CP093365">
    <property type="protein sequence ID" value="UQS83555.1"/>
    <property type="molecule type" value="Genomic_DNA"/>
</dbReference>
<evidence type="ECO:0000256" key="1">
    <source>
        <dbReference type="SAM" id="Phobius"/>
    </source>
</evidence>
<feature type="chain" id="PRO_5047469099" description="MacB-like protein" evidence="2">
    <location>
        <begin position="24"/>
        <end position="317"/>
    </location>
</feature>
<dbReference type="RefSeq" id="WP_249512781.1">
    <property type="nucleotide sequence ID" value="NZ_CP093365.1"/>
</dbReference>
<dbReference type="Proteomes" id="UP000831947">
    <property type="component" value="Chromosome"/>
</dbReference>
<evidence type="ECO:0000313" key="3">
    <source>
        <dbReference type="EMBL" id="UQS83555.1"/>
    </source>
</evidence>
<sequence length="317" mass="36614">MKKTIIINILIACLLVVAGSVVAKNDTRNYHTQMDRGNIQDGALIFPSRSKQSIPQALRSLEKKHLKNYQIYFIQKRNPNLSYVYMSQTISRLPMDSGRYFTESDFRSAIPFAILGQSIYKKAYKPQSQAYYKVNNDYYSVLGSTGLKSTNNLNKHVFISASPQQKNKTKLKNYQIVVDGAILKHPQKLQKLQKVIKAKHSYRSANHINNIQQNWWTRWGIMIFFLLALAIIIIILNLVMQATLFKEQPLLHGQWRNWFKSITLQAVTFGLALILISSQIQIISWKYFTFYLLSVYLVVLLATALQLLFKISQSIKE</sequence>
<evidence type="ECO:0000256" key="2">
    <source>
        <dbReference type="SAM" id="SignalP"/>
    </source>
</evidence>
<name>A0ABY4PCS1_9LACO</name>
<feature type="transmembrane region" description="Helical" evidence="1">
    <location>
        <begin position="219"/>
        <end position="240"/>
    </location>
</feature>